<evidence type="ECO:0000313" key="2">
    <source>
        <dbReference type="EMBL" id="CAI0429872.1"/>
    </source>
</evidence>
<dbReference type="Proteomes" id="UP001154282">
    <property type="component" value="Unassembled WGS sequence"/>
</dbReference>
<sequence length="153" mass="16752">SSFGFIHHPLLLSSYHLPPHFDFSPSPKADLPPLAKVKLGTTDEALESGSAEGEQSHGRWRRILFIRGASHPSLNLPKSHIATQSLRKAPPPLRIPPRVVKTEERRDAHPASDLDRVSSSSHATADLDRVPPLSHTGVDLGSGSLLFQWPAMR</sequence>
<keyword evidence="3" id="KW-1185">Reference proteome</keyword>
<proteinExistence type="predicted"/>
<evidence type="ECO:0000256" key="1">
    <source>
        <dbReference type="SAM" id="MobiDB-lite"/>
    </source>
</evidence>
<accession>A0AAV0L7K4</accession>
<feature type="region of interest" description="Disordered" evidence="1">
    <location>
        <begin position="80"/>
        <end position="135"/>
    </location>
</feature>
<dbReference type="EMBL" id="CAMGYJ010000006">
    <property type="protein sequence ID" value="CAI0429872.1"/>
    <property type="molecule type" value="Genomic_DNA"/>
</dbReference>
<feature type="non-terminal residue" evidence="2">
    <location>
        <position position="1"/>
    </location>
</feature>
<dbReference type="AlphaFoldDB" id="A0AAV0L7K4"/>
<evidence type="ECO:0000313" key="3">
    <source>
        <dbReference type="Proteomes" id="UP001154282"/>
    </source>
</evidence>
<gene>
    <name evidence="2" type="ORF">LITE_LOCUS22343</name>
</gene>
<protein>
    <submittedName>
        <fullName evidence="2">Uncharacterized protein</fullName>
    </submittedName>
</protein>
<reference evidence="2" key="1">
    <citation type="submission" date="2022-08" db="EMBL/GenBank/DDBJ databases">
        <authorList>
            <person name="Gutierrez-Valencia J."/>
        </authorList>
    </citation>
    <scope>NUCLEOTIDE SEQUENCE</scope>
</reference>
<comment type="caution">
    <text evidence="2">The sequence shown here is derived from an EMBL/GenBank/DDBJ whole genome shotgun (WGS) entry which is preliminary data.</text>
</comment>
<organism evidence="2 3">
    <name type="scientific">Linum tenue</name>
    <dbReference type="NCBI Taxonomy" id="586396"/>
    <lineage>
        <taxon>Eukaryota</taxon>
        <taxon>Viridiplantae</taxon>
        <taxon>Streptophyta</taxon>
        <taxon>Embryophyta</taxon>
        <taxon>Tracheophyta</taxon>
        <taxon>Spermatophyta</taxon>
        <taxon>Magnoliopsida</taxon>
        <taxon>eudicotyledons</taxon>
        <taxon>Gunneridae</taxon>
        <taxon>Pentapetalae</taxon>
        <taxon>rosids</taxon>
        <taxon>fabids</taxon>
        <taxon>Malpighiales</taxon>
        <taxon>Linaceae</taxon>
        <taxon>Linum</taxon>
    </lineage>
</organism>
<name>A0AAV0L7K4_9ROSI</name>
<feature type="compositionally biased region" description="Basic and acidic residues" evidence="1">
    <location>
        <begin position="100"/>
        <end position="116"/>
    </location>
</feature>